<proteinExistence type="predicted"/>
<dbReference type="InterPro" id="IPR010982">
    <property type="entry name" value="Lambda_DNA-bd_dom_sf"/>
</dbReference>
<comment type="caution">
    <text evidence="2">The sequence shown here is derived from an EMBL/GenBank/DDBJ whole genome shotgun (WGS) entry which is preliminary data.</text>
</comment>
<dbReference type="Pfam" id="PF01381">
    <property type="entry name" value="HTH_3"/>
    <property type="match status" value="1"/>
</dbReference>
<protein>
    <recommendedName>
        <fullName evidence="1">HTH cro/C1-type domain-containing protein</fullName>
    </recommendedName>
</protein>
<accession>F5RBR4</accession>
<keyword evidence="3" id="KW-1185">Reference proteome</keyword>
<organism evidence="2 3">
    <name type="scientific">Methyloversatilis universalis (strain ATCC BAA-1314 / DSM 25237 / JCM 13912 / CCUG 52030 / FAM5)</name>
    <dbReference type="NCBI Taxonomy" id="1000565"/>
    <lineage>
        <taxon>Bacteria</taxon>
        <taxon>Pseudomonadati</taxon>
        <taxon>Pseudomonadota</taxon>
        <taxon>Betaproteobacteria</taxon>
        <taxon>Nitrosomonadales</taxon>
        <taxon>Sterolibacteriaceae</taxon>
        <taxon>Methyloversatilis</taxon>
    </lineage>
</organism>
<dbReference type="Proteomes" id="UP000005019">
    <property type="component" value="Unassembled WGS sequence"/>
</dbReference>
<reference evidence="2 3" key="1">
    <citation type="journal article" date="2011" name="J. Bacteriol.">
        <title>Genome sequence of Methyloversatilis universalis FAM5T, a methylotrophic representative of the order Rhodocyclales.</title>
        <authorList>
            <person name="Kittichotirat W."/>
            <person name="Good N.M."/>
            <person name="Hall R."/>
            <person name="Bringel F."/>
            <person name="Lajus A."/>
            <person name="Medigue C."/>
            <person name="Smalley N.E."/>
            <person name="Beck D."/>
            <person name="Bumgarner R."/>
            <person name="Vuilleumier S."/>
            <person name="Kalyuzhnaya M.G."/>
        </authorList>
    </citation>
    <scope>NUCLEOTIDE SEQUENCE [LARGE SCALE GENOMIC DNA]</scope>
    <source>
        <strain evidence="3">ATCC BAA-1314 / JCM 13912 / FAM5</strain>
    </source>
</reference>
<dbReference type="SMART" id="SM00530">
    <property type="entry name" value="HTH_XRE"/>
    <property type="match status" value="1"/>
</dbReference>
<gene>
    <name evidence="2" type="ORF">METUNv1_01709</name>
</gene>
<dbReference type="EMBL" id="AFHG01000044">
    <property type="protein sequence ID" value="EGK71931.1"/>
    <property type="molecule type" value="Genomic_DNA"/>
</dbReference>
<dbReference type="GO" id="GO:0003677">
    <property type="term" value="F:DNA binding"/>
    <property type="evidence" value="ECO:0007669"/>
    <property type="project" value="InterPro"/>
</dbReference>
<dbReference type="CDD" id="cd00093">
    <property type="entry name" value="HTH_XRE"/>
    <property type="match status" value="1"/>
</dbReference>
<sequence length="73" mass="7820">MDTQQIIAALRQEFGLSQTEIASRVKVPQPRISRWENGEVPTAADDALALARLLDDLRGTAEKGASGTDQAVA</sequence>
<evidence type="ECO:0000313" key="2">
    <source>
        <dbReference type="EMBL" id="EGK71931.1"/>
    </source>
</evidence>
<evidence type="ECO:0000259" key="1">
    <source>
        <dbReference type="PROSITE" id="PS50943"/>
    </source>
</evidence>
<dbReference type="RefSeq" id="WP_008060738.1">
    <property type="nucleotide sequence ID" value="NZ_AFHG01000044.1"/>
</dbReference>
<dbReference type="OrthoDB" id="9156550at2"/>
<dbReference type="STRING" id="1000565.METUNv1_01709"/>
<dbReference type="Gene3D" id="1.10.260.40">
    <property type="entry name" value="lambda repressor-like DNA-binding domains"/>
    <property type="match status" value="1"/>
</dbReference>
<feature type="domain" description="HTH cro/C1-type" evidence="1">
    <location>
        <begin position="7"/>
        <end position="55"/>
    </location>
</feature>
<dbReference type="SUPFAM" id="SSF47413">
    <property type="entry name" value="lambda repressor-like DNA-binding domains"/>
    <property type="match status" value="1"/>
</dbReference>
<dbReference type="PROSITE" id="PS50943">
    <property type="entry name" value="HTH_CROC1"/>
    <property type="match status" value="1"/>
</dbReference>
<name>F5RBR4_METUF</name>
<dbReference type="InterPro" id="IPR001387">
    <property type="entry name" value="Cro/C1-type_HTH"/>
</dbReference>
<dbReference type="AlphaFoldDB" id="F5RBR4"/>
<evidence type="ECO:0000313" key="3">
    <source>
        <dbReference type="Proteomes" id="UP000005019"/>
    </source>
</evidence>